<dbReference type="CDD" id="cd12105">
    <property type="entry name" value="HmuY"/>
    <property type="match status" value="1"/>
</dbReference>
<gene>
    <name evidence="2" type="ORF">BLX24_07050</name>
</gene>
<dbReference type="RefSeq" id="WP_071502419.1">
    <property type="nucleotide sequence ID" value="NZ_MORL01000003.1"/>
</dbReference>
<sequence length="209" mass="22370">MKRIPLSLAVSLFSAIIFFSCSNDDNTPTVQPVQSQTIKNLAADPVTIDPQTGQPGAGTGKYTLFSLKDGKQIANSDSASNKWDIGFRGTTLIVNGGAIRSGQGGAYIHTGTFEELTSVPESVTFATDQSSSQLAITTGSGKGWYNYANTIVSPIPGKVLILKTGDGKYAKLEILSYYKDAPATPTATSESRYFTFRYVYQPDGSKKLN</sequence>
<evidence type="ECO:0000313" key="3">
    <source>
        <dbReference type="Proteomes" id="UP000181790"/>
    </source>
</evidence>
<proteinExistence type="predicted"/>
<evidence type="ECO:0008006" key="4">
    <source>
        <dbReference type="Google" id="ProtNLM"/>
    </source>
</evidence>
<name>A0A1S2VLI8_9BACT</name>
<dbReference type="AlphaFoldDB" id="A0A1S2VLI8"/>
<dbReference type="InterPro" id="IPR025921">
    <property type="entry name" value="HmuY"/>
</dbReference>
<dbReference type="OrthoDB" id="5510929at2"/>
<keyword evidence="1" id="KW-0732">Signal</keyword>
<keyword evidence="3" id="KW-1185">Reference proteome</keyword>
<evidence type="ECO:0000313" key="2">
    <source>
        <dbReference type="EMBL" id="OIN59624.1"/>
    </source>
</evidence>
<accession>A0A1S2VLI8</accession>
<dbReference type="PROSITE" id="PS51257">
    <property type="entry name" value="PROKAR_LIPOPROTEIN"/>
    <property type="match status" value="1"/>
</dbReference>
<feature type="chain" id="PRO_5010193244" description="HmuY protein" evidence="1">
    <location>
        <begin position="24"/>
        <end position="209"/>
    </location>
</feature>
<reference evidence="2 3" key="1">
    <citation type="submission" date="2016-10" db="EMBL/GenBank/DDBJ databases">
        <title>Arsenicibacter rosenii gen. nov., sp. nov., an efficient arsenic-methylating bacterium isolated from an arsenic-contaminated paddy soil.</title>
        <authorList>
            <person name="Huang K."/>
        </authorList>
    </citation>
    <scope>NUCLEOTIDE SEQUENCE [LARGE SCALE GENOMIC DNA]</scope>
    <source>
        <strain evidence="2 3">SM-1</strain>
    </source>
</reference>
<organism evidence="2 3">
    <name type="scientific">Arsenicibacter rosenii</name>
    <dbReference type="NCBI Taxonomy" id="1750698"/>
    <lineage>
        <taxon>Bacteria</taxon>
        <taxon>Pseudomonadati</taxon>
        <taxon>Bacteroidota</taxon>
        <taxon>Cytophagia</taxon>
        <taxon>Cytophagales</taxon>
        <taxon>Spirosomataceae</taxon>
        <taxon>Arsenicibacter</taxon>
    </lineage>
</organism>
<evidence type="ECO:0000256" key="1">
    <source>
        <dbReference type="SAM" id="SignalP"/>
    </source>
</evidence>
<dbReference type="Pfam" id="PF14064">
    <property type="entry name" value="HmuY"/>
    <property type="match status" value="1"/>
</dbReference>
<comment type="caution">
    <text evidence="2">The sequence shown here is derived from an EMBL/GenBank/DDBJ whole genome shotgun (WGS) entry which is preliminary data.</text>
</comment>
<protein>
    <recommendedName>
        <fullName evidence="4">HmuY protein</fullName>
    </recommendedName>
</protein>
<dbReference type="EMBL" id="MORL01000003">
    <property type="protein sequence ID" value="OIN59624.1"/>
    <property type="molecule type" value="Genomic_DNA"/>
</dbReference>
<dbReference type="Proteomes" id="UP000181790">
    <property type="component" value="Unassembled WGS sequence"/>
</dbReference>
<feature type="signal peptide" evidence="1">
    <location>
        <begin position="1"/>
        <end position="23"/>
    </location>
</feature>